<reference evidence="2 3" key="1">
    <citation type="journal article" date="2014" name="PLoS ONE">
        <title>Global Analysis of Gene Expression Profiles in Physic Nut (Jatropha curcas L.) Seedlings Exposed to Salt Stress.</title>
        <authorList>
            <person name="Zhang L."/>
            <person name="Zhang C."/>
            <person name="Wu P."/>
            <person name="Chen Y."/>
            <person name="Li M."/>
            <person name="Jiang H."/>
            <person name="Wu G."/>
        </authorList>
    </citation>
    <scope>NUCLEOTIDE SEQUENCE [LARGE SCALE GENOMIC DNA]</scope>
    <source>
        <strain evidence="3">cv. GZQX0401</strain>
        <tissue evidence="2">Young leaves</tissue>
    </source>
</reference>
<dbReference type="Proteomes" id="UP000027138">
    <property type="component" value="Unassembled WGS sequence"/>
</dbReference>
<protein>
    <submittedName>
        <fullName evidence="2">Uncharacterized protein</fullName>
    </submittedName>
</protein>
<feature type="region of interest" description="Disordered" evidence="1">
    <location>
        <begin position="32"/>
        <end position="54"/>
    </location>
</feature>
<sequence length="86" mass="9535">MAHPILPPIAIYQSRQLAQIAAEAANDYHGAIRSPNKCRNGNSHQQSHRDGALHPSKSFIQHKLGAYCRCSNFSPKGFSDDTPFFI</sequence>
<gene>
    <name evidence="2" type="ORF">JCGZ_15346</name>
</gene>
<name>A0A067K5F4_JATCU</name>
<evidence type="ECO:0000313" key="2">
    <source>
        <dbReference type="EMBL" id="KDP31466.1"/>
    </source>
</evidence>
<dbReference type="AlphaFoldDB" id="A0A067K5F4"/>
<organism evidence="2 3">
    <name type="scientific">Jatropha curcas</name>
    <name type="common">Barbados nut</name>
    <dbReference type="NCBI Taxonomy" id="180498"/>
    <lineage>
        <taxon>Eukaryota</taxon>
        <taxon>Viridiplantae</taxon>
        <taxon>Streptophyta</taxon>
        <taxon>Embryophyta</taxon>
        <taxon>Tracheophyta</taxon>
        <taxon>Spermatophyta</taxon>
        <taxon>Magnoliopsida</taxon>
        <taxon>eudicotyledons</taxon>
        <taxon>Gunneridae</taxon>
        <taxon>Pentapetalae</taxon>
        <taxon>rosids</taxon>
        <taxon>fabids</taxon>
        <taxon>Malpighiales</taxon>
        <taxon>Euphorbiaceae</taxon>
        <taxon>Crotonoideae</taxon>
        <taxon>Jatropheae</taxon>
        <taxon>Jatropha</taxon>
    </lineage>
</organism>
<evidence type="ECO:0000256" key="1">
    <source>
        <dbReference type="SAM" id="MobiDB-lite"/>
    </source>
</evidence>
<accession>A0A067K5F4</accession>
<proteinExistence type="predicted"/>
<dbReference type="EMBL" id="KK914630">
    <property type="protein sequence ID" value="KDP31466.1"/>
    <property type="molecule type" value="Genomic_DNA"/>
</dbReference>
<keyword evidence="3" id="KW-1185">Reference proteome</keyword>
<evidence type="ECO:0000313" key="3">
    <source>
        <dbReference type="Proteomes" id="UP000027138"/>
    </source>
</evidence>